<feature type="non-terminal residue" evidence="4">
    <location>
        <position position="1"/>
    </location>
</feature>
<dbReference type="InterPro" id="IPR055414">
    <property type="entry name" value="LRR_R13L4/SHOC2-like"/>
</dbReference>
<proteinExistence type="predicted"/>
<dbReference type="Pfam" id="PF23598">
    <property type="entry name" value="LRR_14"/>
    <property type="match status" value="1"/>
</dbReference>
<dbReference type="SUPFAM" id="SSF52058">
    <property type="entry name" value="L domain-like"/>
    <property type="match status" value="1"/>
</dbReference>
<dbReference type="InterPro" id="IPR050216">
    <property type="entry name" value="LRR_domain-containing"/>
</dbReference>
<accession>A0ABY7FE89</accession>
<evidence type="ECO:0000256" key="1">
    <source>
        <dbReference type="ARBA" id="ARBA00022614"/>
    </source>
</evidence>
<dbReference type="EMBL" id="CP111022">
    <property type="protein sequence ID" value="WAR20478.1"/>
    <property type="molecule type" value="Genomic_DNA"/>
</dbReference>
<organism evidence="4 5">
    <name type="scientific">Mya arenaria</name>
    <name type="common">Soft-shell clam</name>
    <dbReference type="NCBI Taxonomy" id="6604"/>
    <lineage>
        <taxon>Eukaryota</taxon>
        <taxon>Metazoa</taxon>
        <taxon>Spiralia</taxon>
        <taxon>Lophotrochozoa</taxon>
        <taxon>Mollusca</taxon>
        <taxon>Bivalvia</taxon>
        <taxon>Autobranchia</taxon>
        <taxon>Heteroconchia</taxon>
        <taxon>Euheterodonta</taxon>
        <taxon>Imparidentia</taxon>
        <taxon>Neoheterodontei</taxon>
        <taxon>Myida</taxon>
        <taxon>Myoidea</taxon>
        <taxon>Myidae</taxon>
        <taxon>Mya</taxon>
    </lineage>
</organism>
<dbReference type="Gene3D" id="3.80.10.10">
    <property type="entry name" value="Ribonuclease Inhibitor"/>
    <property type="match status" value="1"/>
</dbReference>
<dbReference type="PROSITE" id="PS51450">
    <property type="entry name" value="LRR"/>
    <property type="match status" value="2"/>
</dbReference>
<reference evidence="4" key="1">
    <citation type="submission" date="2022-11" db="EMBL/GenBank/DDBJ databases">
        <title>Centuries of genome instability and evolution in soft-shell clam transmissible cancer (bioRxiv).</title>
        <authorList>
            <person name="Hart S.F.M."/>
            <person name="Yonemitsu M.A."/>
            <person name="Giersch R.M."/>
            <person name="Beal B.F."/>
            <person name="Arriagada G."/>
            <person name="Davis B.W."/>
            <person name="Ostrander E.A."/>
            <person name="Goff S.P."/>
            <person name="Metzger M.J."/>
        </authorList>
    </citation>
    <scope>NUCLEOTIDE SEQUENCE</scope>
    <source>
        <strain evidence="4">MELC-2E11</strain>
        <tissue evidence="4">Siphon/mantle</tissue>
    </source>
</reference>
<dbReference type="InterPro" id="IPR003591">
    <property type="entry name" value="Leu-rich_rpt_typical-subtyp"/>
</dbReference>
<evidence type="ECO:0000259" key="3">
    <source>
        <dbReference type="Pfam" id="PF23598"/>
    </source>
</evidence>
<dbReference type="InterPro" id="IPR001611">
    <property type="entry name" value="Leu-rich_rpt"/>
</dbReference>
<dbReference type="PANTHER" id="PTHR48051">
    <property type="match status" value="1"/>
</dbReference>
<dbReference type="PANTHER" id="PTHR48051:SF46">
    <property type="entry name" value="LEUCINE RICH REPEAT-CONTAINING DOMAIN PROTEIN"/>
    <property type="match status" value="1"/>
</dbReference>
<feature type="domain" description="Disease resistance R13L4/SHOC-2-like LRR" evidence="3">
    <location>
        <begin position="45"/>
        <end position="121"/>
    </location>
</feature>
<keyword evidence="2" id="KW-0677">Repeat</keyword>
<protein>
    <submittedName>
        <fullName evidence="4">SHOC2-like protein</fullName>
    </submittedName>
</protein>
<dbReference type="SMART" id="SM00369">
    <property type="entry name" value="LRR_TYP"/>
    <property type="match status" value="5"/>
</dbReference>
<keyword evidence="1" id="KW-0433">Leucine-rich repeat</keyword>
<evidence type="ECO:0000313" key="5">
    <source>
        <dbReference type="Proteomes" id="UP001164746"/>
    </source>
</evidence>
<evidence type="ECO:0000313" key="4">
    <source>
        <dbReference type="EMBL" id="WAR20478.1"/>
    </source>
</evidence>
<sequence>QQRISLFFQRYYSQEWFSGERVHVPCVSCGGLHSCPSRLGFVGSQLTCLNLNGNHLQSIPAEIGCLRGLQVLSLEKNQLTELPETLGSLTELHCLDISHNTFKHIPSFISKLVRLEELHLSHNVIQLIPPEISRLKLLLILDIRLSFLPCRLGLVSSISRLEVIDNQLSYLPYTLSNLQGSILLKDMLQNAGCCSICQSPVFEVHEAEIVPVTFNPYSFTVPLLKQVCSQHVV</sequence>
<keyword evidence="5" id="KW-1185">Reference proteome</keyword>
<evidence type="ECO:0000256" key="2">
    <source>
        <dbReference type="ARBA" id="ARBA00022737"/>
    </source>
</evidence>
<gene>
    <name evidence="4" type="ORF">MAR_002316</name>
</gene>
<dbReference type="Proteomes" id="UP001164746">
    <property type="component" value="Chromosome 11"/>
</dbReference>
<name>A0ABY7FE89_MYAAR</name>
<dbReference type="InterPro" id="IPR032675">
    <property type="entry name" value="LRR_dom_sf"/>
</dbReference>